<sequence>MEKLQFELTNEQRKYFGLIPVDKEWELVKLFNSYVYFHGDLIKKEILVKDNSYLERELNEKTSENRTILLPKTSKGKPKKLNLTATYSFSPFGTYFSFSSESGYISIANYTTQTTYFSKENNEVKNFDGLRNWINNWIAETTEEDLQEIEAFKSAKREKCKFKEGDFFTFKIDRRKWGFGRILIDVAKLQKSEAFQKQKNYGLSNFMGKALIVKIYHKISNSPNTDLEELSKCLSMPSQSIMDNQFFYGESKIIGHKELDMNEYDMLISFGRSINSKDKDTVYLQYGLIYKETSVSKFNKYLVAKEKNTNGYHNENPYRYESIGFSLNIDALEDCMKESANTPYWNSEYYEVKTDLRNPKNTEIKREIFKFFKLDPDKSYEANLKISQHFRSSS</sequence>
<evidence type="ECO:0000313" key="1">
    <source>
        <dbReference type="EMBL" id="MDR6785167.1"/>
    </source>
</evidence>
<comment type="caution">
    <text evidence="1">The sequence shown here is derived from an EMBL/GenBank/DDBJ whole genome shotgun (WGS) entry which is preliminary data.</text>
</comment>
<accession>A0ACC6L1C9</accession>
<proteinExistence type="predicted"/>
<dbReference type="Proteomes" id="UP001246858">
    <property type="component" value="Unassembled WGS sequence"/>
</dbReference>
<reference evidence="1" key="1">
    <citation type="submission" date="2023-07" db="EMBL/GenBank/DDBJ databases">
        <title>Sorghum-associated microbial communities from plants grown in Nebraska, USA.</title>
        <authorList>
            <person name="Schachtman D."/>
        </authorList>
    </citation>
    <scope>NUCLEOTIDE SEQUENCE</scope>
    <source>
        <strain evidence="1">2697</strain>
    </source>
</reference>
<name>A0ACC6L1C9_9SPHI</name>
<protein>
    <submittedName>
        <fullName evidence="1">Uncharacterized protein</fullName>
    </submittedName>
</protein>
<evidence type="ECO:0000313" key="2">
    <source>
        <dbReference type="Proteomes" id="UP001246858"/>
    </source>
</evidence>
<dbReference type="EMBL" id="JAVDTF010000003">
    <property type="protein sequence ID" value="MDR6785167.1"/>
    <property type="molecule type" value="Genomic_DNA"/>
</dbReference>
<keyword evidence="2" id="KW-1185">Reference proteome</keyword>
<gene>
    <name evidence="1" type="ORF">J2X78_003741</name>
</gene>
<organism evidence="1 2">
    <name type="scientific">Pedobacter africanus</name>
    <dbReference type="NCBI Taxonomy" id="151894"/>
    <lineage>
        <taxon>Bacteria</taxon>
        <taxon>Pseudomonadati</taxon>
        <taxon>Bacteroidota</taxon>
        <taxon>Sphingobacteriia</taxon>
        <taxon>Sphingobacteriales</taxon>
        <taxon>Sphingobacteriaceae</taxon>
        <taxon>Pedobacter</taxon>
    </lineage>
</organism>